<proteinExistence type="predicted"/>
<evidence type="ECO:0000313" key="1">
    <source>
        <dbReference type="EMBL" id="SVB31901.1"/>
    </source>
</evidence>
<dbReference type="EMBL" id="UINC01037030">
    <property type="protein sequence ID" value="SVB31901.1"/>
    <property type="molecule type" value="Genomic_DNA"/>
</dbReference>
<dbReference type="InterPro" id="IPR023401">
    <property type="entry name" value="ODC_N"/>
</dbReference>
<dbReference type="PIRSF" id="PIRSF001439">
    <property type="entry name" value="CryM"/>
    <property type="match status" value="1"/>
</dbReference>
<dbReference type="Gene3D" id="3.40.50.720">
    <property type="entry name" value="NAD(P)-binding Rossmann-like Domain"/>
    <property type="match status" value="1"/>
</dbReference>
<dbReference type="InterPro" id="IPR003462">
    <property type="entry name" value="ODC_Mu_crystall"/>
</dbReference>
<dbReference type="PANTHER" id="PTHR13812">
    <property type="entry name" value="KETIMINE REDUCTASE MU-CRYSTALLIN"/>
    <property type="match status" value="1"/>
</dbReference>
<evidence type="ECO:0008006" key="2">
    <source>
        <dbReference type="Google" id="ProtNLM"/>
    </source>
</evidence>
<dbReference type="PANTHER" id="PTHR13812:SF19">
    <property type="entry name" value="KETIMINE REDUCTASE MU-CRYSTALLIN"/>
    <property type="match status" value="1"/>
</dbReference>
<dbReference type="Gene3D" id="3.30.1780.10">
    <property type="entry name" value="ornithine cyclodeaminase, domain 1"/>
    <property type="match status" value="1"/>
</dbReference>
<reference evidence="1" key="1">
    <citation type="submission" date="2018-05" db="EMBL/GenBank/DDBJ databases">
        <authorList>
            <person name="Lanie J.A."/>
            <person name="Ng W.-L."/>
            <person name="Kazmierczak K.M."/>
            <person name="Andrzejewski T.M."/>
            <person name="Davidsen T.M."/>
            <person name="Wayne K.J."/>
            <person name="Tettelin H."/>
            <person name="Glass J.I."/>
            <person name="Rusch D."/>
            <person name="Podicherti R."/>
            <person name="Tsui H.-C.T."/>
            <person name="Winkler M.E."/>
        </authorList>
    </citation>
    <scope>NUCLEOTIDE SEQUENCE</scope>
</reference>
<feature type="non-terminal residue" evidence="1">
    <location>
        <position position="271"/>
    </location>
</feature>
<dbReference type="SUPFAM" id="SSF51735">
    <property type="entry name" value="NAD(P)-binding Rossmann-fold domains"/>
    <property type="match status" value="1"/>
</dbReference>
<dbReference type="GO" id="GO:0005737">
    <property type="term" value="C:cytoplasm"/>
    <property type="evidence" value="ECO:0007669"/>
    <property type="project" value="TreeGrafter"/>
</dbReference>
<protein>
    <recommendedName>
        <fullName evidence="2">Ornithine cyclodeaminase</fullName>
    </recommendedName>
</protein>
<accession>A0A382D2G2</accession>
<name>A0A382D2G2_9ZZZZ</name>
<dbReference type="InterPro" id="IPR036291">
    <property type="entry name" value="NAD(P)-bd_dom_sf"/>
</dbReference>
<dbReference type="Pfam" id="PF02423">
    <property type="entry name" value="OCD_Mu_crystall"/>
    <property type="match status" value="1"/>
</dbReference>
<organism evidence="1">
    <name type="scientific">marine metagenome</name>
    <dbReference type="NCBI Taxonomy" id="408172"/>
    <lineage>
        <taxon>unclassified sequences</taxon>
        <taxon>metagenomes</taxon>
        <taxon>ecological metagenomes</taxon>
    </lineage>
</organism>
<dbReference type="AlphaFoldDB" id="A0A382D2G2"/>
<gene>
    <name evidence="1" type="ORF">METZ01_LOCUS184755</name>
</gene>
<sequence>MEIRILSSDDVRKALPMKEAISGMKRAFSRLSSGQVEMPLRSRVPVTDQDGVLLTMPAALPEDGELAVKLVTVFGKNPGRGFPLIHAAVIALDINNGRIKALMDGEVLTTVRTGAAVGAATDILAREDASTVGIIGSSKLARSQLEAVCTVRCIEQVRVFSPNPEHAQTCAEEMSGKGPVPDDVRAVPSSKKAINNADIVCTATTSTTPVIAFENLKQGVHINAVGAFKPEMQEIDAETIVNALVVADSRESVLAEAGDLVIPINQGLITP</sequence>